<proteinExistence type="predicted"/>
<protein>
    <submittedName>
        <fullName evidence="2">Uncharacterized protein</fullName>
    </submittedName>
</protein>
<evidence type="ECO:0000256" key="1">
    <source>
        <dbReference type="SAM" id="Phobius"/>
    </source>
</evidence>
<gene>
    <name evidence="2" type="ORF">LIPSTDRAFT_312865</name>
</gene>
<evidence type="ECO:0000313" key="2">
    <source>
        <dbReference type="EMBL" id="ODQ71941.1"/>
    </source>
</evidence>
<sequence>MVSLAHASSNGKTIALYLRMLFGIFATVIGITNLLMDSGILGSKRFSSNFHHRTRSHFTTATVASAYFGLVSAANTRDPSEPGYGPPLIFLVENTTISIALTGGHPDLGIGQSLDSFSELSLVSPDEYQDKKLSFHQYGGLIIPYAPTLMSFKNSSVRILNADSPDSGEIVIATPETELSQVFELTSAAVLLMPEKYRCMILNSEPFSTWDTVMLAWRMRNSRWRLAEYLHEIEHILNLPHDDARKSHMFDGLLLLANNDIELRLDESTLDLKRAVIASRKIRTVCV</sequence>
<accession>A0A1E3Q2S1</accession>
<keyword evidence="3" id="KW-1185">Reference proteome</keyword>
<evidence type="ECO:0000313" key="3">
    <source>
        <dbReference type="Proteomes" id="UP000094385"/>
    </source>
</evidence>
<dbReference type="Proteomes" id="UP000094385">
    <property type="component" value="Unassembled WGS sequence"/>
</dbReference>
<dbReference type="AlphaFoldDB" id="A0A1E3Q2S1"/>
<dbReference type="OrthoDB" id="10296317at2759"/>
<reference evidence="2 3" key="1">
    <citation type="journal article" date="2016" name="Proc. Natl. Acad. Sci. U.S.A.">
        <title>Comparative genomics of biotechnologically important yeasts.</title>
        <authorList>
            <person name="Riley R."/>
            <person name="Haridas S."/>
            <person name="Wolfe K.H."/>
            <person name="Lopes M.R."/>
            <person name="Hittinger C.T."/>
            <person name="Goeker M."/>
            <person name="Salamov A.A."/>
            <person name="Wisecaver J.H."/>
            <person name="Long T.M."/>
            <person name="Calvey C.H."/>
            <person name="Aerts A.L."/>
            <person name="Barry K.W."/>
            <person name="Choi C."/>
            <person name="Clum A."/>
            <person name="Coughlan A.Y."/>
            <person name="Deshpande S."/>
            <person name="Douglass A.P."/>
            <person name="Hanson S.J."/>
            <person name="Klenk H.-P."/>
            <person name="LaButti K.M."/>
            <person name="Lapidus A."/>
            <person name="Lindquist E.A."/>
            <person name="Lipzen A.M."/>
            <person name="Meier-Kolthoff J.P."/>
            <person name="Ohm R.A."/>
            <person name="Otillar R.P."/>
            <person name="Pangilinan J.L."/>
            <person name="Peng Y."/>
            <person name="Rokas A."/>
            <person name="Rosa C.A."/>
            <person name="Scheuner C."/>
            <person name="Sibirny A.A."/>
            <person name="Slot J.C."/>
            <person name="Stielow J.B."/>
            <person name="Sun H."/>
            <person name="Kurtzman C.P."/>
            <person name="Blackwell M."/>
            <person name="Grigoriev I.V."/>
            <person name="Jeffries T.W."/>
        </authorList>
    </citation>
    <scope>NUCLEOTIDE SEQUENCE [LARGE SCALE GENOMIC DNA]</scope>
    <source>
        <strain evidence="2 3">NRRL Y-11557</strain>
    </source>
</reference>
<keyword evidence="1" id="KW-0472">Membrane</keyword>
<feature type="transmembrane region" description="Helical" evidence="1">
    <location>
        <begin position="14"/>
        <end position="36"/>
    </location>
</feature>
<dbReference type="EMBL" id="KV454296">
    <property type="protein sequence ID" value="ODQ71941.1"/>
    <property type="molecule type" value="Genomic_DNA"/>
</dbReference>
<organism evidence="2 3">
    <name type="scientific">Lipomyces starkeyi NRRL Y-11557</name>
    <dbReference type="NCBI Taxonomy" id="675824"/>
    <lineage>
        <taxon>Eukaryota</taxon>
        <taxon>Fungi</taxon>
        <taxon>Dikarya</taxon>
        <taxon>Ascomycota</taxon>
        <taxon>Saccharomycotina</taxon>
        <taxon>Lipomycetes</taxon>
        <taxon>Lipomycetales</taxon>
        <taxon>Lipomycetaceae</taxon>
        <taxon>Lipomyces</taxon>
    </lineage>
</organism>
<name>A0A1E3Q2S1_LIPST</name>
<keyword evidence="1" id="KW-0812">Transmembrane</keyword>
<keyword evidence="1" id="KW-1133">Transmembrane helix</keyword>